<sequence length="108" mass="11654">MPLDLPRHQVSGDDVKIPEVSDLLTEPARFIAEALHFPASQHRAKNGKNAAQAAQADAQLVRSFGIVALEHNGNIRGDLGEAFTQHVACRPLCALVCAERDVFCIAGR</sequence>
<organism evidence="1 2">
    <name type="scientific">[Enterobacter] lignolyticus</name>
    <dbReference type="NCBI Taxonomy" id="1334193"/>
    <lineage>
        <taxon>Bacteria</taxon>
        <taxon>Pseudomonadati</taxon>
        <taxon>Pseudomonadota</taxon>
        <taxon>Gammaproteobacteria</taxon>
        <taxon>Enterobacterales</taxon>
        <taxon>Enterobacteriaceae</taxon>
        <taxon>Pluralibacter</taxon>
    </lineage>
</organism>
<dbReference type="KEGG" id="kle:AO703_00455"/>
<reference evidence="2" key="1">
    <citation type="submission" date="2015-10" db="EMBL/GenBank/DDBJ databases">
        <title>Complete Genome Sequencing of Klebsiella sp. strain G5.</title>
        <authorList>
            <person name="Chan K.-G."/>
            <person name="Chen J.-W."/>
        </authorList>
    </citation>
    <scope>NUCLEOTIDE SEQUENCE [LARGE SCALE GENOMIC DNA]</scope>
    <source>
        <strain evidence="2">G5</strain>
    </source>
</reference>
<proteinExistence type="predicted"/>
<name>A0A806X179_9ENTR</name>
<accession>A0A806X179</accession>
<gene>
    <name evidence="1" type="ORF">AO703_00455</name>
</gene>
<evidence type="ECO:0000313" key="1">
    <source>
        <dbReference type="EMBL" id="ALR74856.1"/>
    </source>
</evidence>
<evidence type="ECO:0000313" key="2">
    <source>
        <dbReference type="Proteomes" id="UP000069162"/>
    </source>
</evidence>
<dbReference type="AlphaFoldDB" id="A0A806X179"/>
<dbReference type="EMBL" id="CP012871">
    <property type="protein sequence ID" value="ALR74856.1"/>
    <property type="molecule type" value="Genomic_DNA"/>
</dbReference>
<protein>
    <submittedName>
        <fullName evidence="1">Uncharacterized protein</fullName>
    </submittedName>
</protein>
<dbReference type="Proteomes" id="UP000069162">
    <property type="component" value="Chromosome"/>
</dbReference>